<dbReference type="Proteomes" id="UP000649617">
    <property type="component" value="Unassembled WGS sequence"/>
</dbReference>
<gene>
    <name evidence="2" type="primary">est</name>
    <name evidence="2" type="ORF">SPIL2461_LOCUS10173</name>
</gene>
<dbReference type="OrthoDB" id="2152029at2759"/>
<organism evidence="2 3">
    <name type="scientific">Symbiodinium pilosum</name>
    <name type="common">Dinoflagellate</name>
    <dbReference type="NCBI Taxonomy" id="2952"/>
    <lineage>
        <taxon>Eukaryota</taxon>
        <taxon>Sar</taxon>
        <taxon>Alveolata</taxon>
        <taxon>Dinophyceae</taxon>
        <taxon>Suessiales</taxon>
        <taxon>Symbiodiniaceae</taxon>
        <taxon>Symbiodinium</taxon>
    </lineage>
</organism>
<sequence length="94" mass="10828">MCGGEQHRERVSPVCNDMTGLCPLYVSVSEHEVCLDENNELVEKAKKAEVEVTLDLVPHMPHAFQWCSAFLPESRESDDRIIGWMREKLQHKCM</sequence>
<evidence type="ECO:0000259" key="1">
    <source>
        <dbReference type="Pfam" id="PF07859"/>
    </source>
</evidence>
<reference evidence="2" key="1">
    <citation type="submission" date="2021-02" db="EMBL/GenBank/DDBJ databases">
        <authorList>
            <person name="Dougan E. K."/>
            <person name="Rhodes N."/>
            <person name="Thang M."/>
            <person name="Chan C."/>
        </authorList>
    </citation>
    <scope>NUCLEOTIDE SEQUENCE</scope>
</reference>
<dbReference type="GO" id="GO:0016787">
    <property type="term" value="F:hydrolase activity"/>
    <property type="evidence" value="ECO:0007669"/>
    <property type="project" value="InterPro"/>
</dbReference>
<dbReference type="AlphaFoldDB" id="A0A812R0B1"/>
<evidence type="ECO:0000313" key="2">
    <source>
        <dbReference type="EMBL" id="CAE7412555.1"/>
    </source>
</evidence>
<dbReference type="SUPFAM" id="SSF53474">
    <property type="entry name" value="alpha/beta-Hydrolases"/>
    <property type="match status" value="1"/>
</dbReference>
<name>A0A812R0B1_SYMPI</name>
<dbReference type="Pfam" id="PF07859">
    <property type="entry name" value="Abhydrolase_3"/>
    <property type="match status" value="1"/>
</dbReference>
<proteinExistence type="predicted"/>
<accession>A0A812R0B1</accession>
<dbReference type="InterPro" id="IPR029058">
    <property type="entry name" value="AB_hydrolase_fold"/>
</dbReference>
<feature type="domain" description="Alpha/beta hydrolase fold-3" evidence="1">
    <location>
        <begin position="7"/>
        <end position="65"/>
    </location>
</feature>
<dbReference type="EMBL" id="CAJNIZ010018582">
    <property type="protein sequence ID" value="CAE7412555.1"/>
    <property type="molecule type" value="Genomic_DNA"/>
</dbReference>
<protein>
    <submittedName>
        <fullName evidence="2">Est protein</fullName>
    </submittedName>
</protein>
<dbReference type="InterPro" id="IPR013094">
    <property type="entry name" value="AB_hydrolase_3"/>
</dbReference>
<dbReference type="Gene3D" id="3.40.50.1820">
    <property type="entry name" value="alpha/beta hydrolase"/>
    <property type="match status" value="1"/>
</dbReference>
<keyword evidence="3" id="KW-1185">Reference proteome</keyword>
<comment type="caution">
    <text evidence="2">The sequence shown here is derived from an EMBL/GenBank/DDBJ whole genome shotgun (WGS) entry which is preliminary data.</text>
</comment>
<evidence type="ECO:0000313" key="3">
    <source>
        <dbReference type="Proteomes" id="UP000649617"/>
    </source>
</evidence>